<dbReference type="GO" id="GO:0020037">
    <property type="term" value="F:heme binding"/>
    <property type="evidence" value="ECO:0007669"/>
    <property type="project" value="InterPro"/>
</dbReference>
<keyword evidence="2 7" id="KW-0349">Heme</keyword>
<dbReference type="PRINTS" id="PR00385">
    <property type="entry name" value="P450"/>
</dbReference>
<dbReference type="RefSeq" id="WP_321391453.1">
    <property type="nucleotide sequence ID" value="NZ_CP139487.1"/>
</dbReference>
<dbReference type="GO" id="GO:0004497">
    <property type="term" value="F:monooxygenase activity"/>
    <property type="evidence" value="ECO:0007669"/>
    <property type="project" value="UniProtKB-KW"/>
</dbReference>
<dbReference type="Pfam" id="PF00067">
    <property type="entry name" value="p450"/>
    <property type="match status" value="1"/>
</dbReference>
<dbReference type="PRINTS" id="PR00463">
    <property type="entry name" value="EP450I"/>
</dbReference>
<dbReference type="SUPFAM" id="SSF48264">
    <property type="entry name" value="Cytochrome P450"/>
    <property type="match status" value="1"/>
</dbReference>
<dbReference type="Proteomes" id="UP001324634">
    <property type="component" value="Chromosome"/>
</dbReference>
<dbReference type="KEGG" id="psti:SOO65_14405"/>
<dbReference type="AlphaFoldDB" id="A0AAX4HKU0"/>
<sequence length="452" mass="51968">MANKNRRSAFTKALSFVDLSKIPGPRGIDYFHYVQFFQRDILGAFTKVNRDYGDIGSFPWPMNSIIIYSPEFARRVLVENHKSYIKGEQIEELRAVVGNGLATNNDYESWLRIRTIIAKEFNAKAIQSFNKNFERLCLEHISGWSGKSEMDVCEEMKFLTFKIACDTLLGVSLSKEDAHKVNEAVHFTSLVTYERIFQFFPVPYWVPTKKNEAFHRHYKNLSTIVNKLILQEKGRQNSHPSSVLERLVHAVDPETKDRLSDDELHDEILTMLLAGHETSAHSLTWTIGLLAKHQEIQEKLHKLISENSLENIPYLQWIIMESMRLYPSFPVLSRKTAETDTLGPYTIPKNTNVVIPIYVIQRNQENFADALTFNPERFASAETQKSFAYLPFSKGPRKCIAEAFAMSEMAIILYQLIKHFSFELIHTDLPQEVASVSLKPVGGMNVRAIKRK</sequence>
<evidence type="ECO:0000256" key="5">
    <source>
        <dbReference type="ARBA" id="ARBA00023004"/>
    </source>
</evidence>
<comment type="similarity">
    <text evidence="1 8">Belongs to the cytochrome P450 family.</text>
</comment>
<evidence type="ECO:0000256" key="7">
    <source>
        <dbReference type="PIRSR" id="PIRSR602401-1"/>
    </source>
</evidence>
<feature type="binding site" description="axial binding residue" evidence="7">
    <location>
        <position position="399"/>
    </location>
    <ligand>
        <name>heme</name>
        <dbReference type="ChEBI" id="CHEBI:30413"/>
    </ligand>
    <ligandPart>
        <name>Fe</name>
        <dbReference type="ChEBI" id="CHEBI:18248"/>
    </ligandPart>
</feature>
<dbReference type="InterPro" id="IPR017972">
    <property type="entry name" value="Cyt_P450_CS"/>
</dbReference>
<evidence type="ECO:0000256" key="1">
    <source>
        <dbReference type="ARBA" id="ARBA00010617"/>
    </source>
</evidence>
<evidence type="ECO:0000313" key="9">
    <source>
        <dbReference type="EMBL" id="WPU63883.1"/>
    </source>
</evidence>
<keyword evidence="4 8" id="KW-0560">Oxidoreductase</keyword>
<evidence type="ECO:0000256" key="2">
    <source>
        <dbReference type="ARBA" id="ARBA00022617"/>
    </source>
</evidence>
<dbReference type="GO" id="GO:0016705">
    <property type="term" value="F:oxidoreductase activity, acting on paired donors, with incorporation or reduction of molecular oxygen"/>
    <property type="evidence" value="ECO:0007669"/>
    <property type="project" value="InterPro"/>
</dbReference>
<proteinExistence type="inferred from homology"/>
<evidence type="ECO:0000313" key="10">
    <source>
        <dbReference type="Proteomes" id="UP001324634"/>
    </source>
</evidence>
<protein>
    <submittedName>
        <fullName evidence="9">Cytochrome P450</fullName>
    </submittedName>
</protein>
<dbReference type="PANTHER" id="PTHR24291:SF50">
    <property type="entry name" value="BIFUNCTIONAL ALBAFLAVENONE MONOOXYGENASE_TERPENE SYNTHASE"/>
    <property type="match status" value="1"/>
</dbReference>
<keyword evidence="6 8" id="KW-0503">Monooxygenase</keyword>
<evidence type="ECO:0000256" key="8">
    <source>
        <dbReference type="RuleBase" id="RU000461"/>
    </source>
</evidence>
<dbReference type="EMBL" id="CP139487">
    <property type="protein sequence ID" value="WPU63883.1"/>
    <property type="molecule type" value="Genomic_DNA"/>
</dbReference>
<reference evidence="9 10" key="1">
    <citation type="submission" date="2023-11" db="EMBL/GenBank/DDBJ databases">
        <title>Peredibacter starrii A3.12.</title>
        <authorList>
            <person name="Mitchell R.J."/>
        </authorList>
    </citation>
    <scope>NUCLEOTIDE SEQUENCE [LARGE SCALE GENOMIC DNA]</scope>
    <source>
        <strain evidence="9 10">A3.12</strain>
    </source>
</reference>
<dbReference type="InterPro" id="IPR050196">
    <property type="entry name" value="Cytochrome_P450_Monoox"/>
</dbReference>
<evidence type="ECO:0000256" key="3">
    <source>
        <dbReference type="ARBA" id="ARBA00022723"/>
    </source>
</evidence>
<name>A0AAX4HKU0_9BACT</name>
<dbReference type="PROSITE" id="PS00086">
    <property type="entry name" value="CYTOCHROME_P450"/>
    <property type="match status" value="1"/>
</dbReference>
<evidence type="ECO:0000256" key="4">
    <source>
        <dbReference type="ARBA" id="ARBA00023002"/>
    </source>
</evidence>
<gene>
    <name evidence="9" type="ORF">SOO65_14405</name>
</gene>
<dbReference type="InterPro" id="IPR036396">
    <property type="entry name" value="Cyt_P450_sf"/>
</dbReference>
<evidence type="ECO:0000256" key="6">
    <source>
        <dbReference type="ARBA" id="ARBA00023033"/>
    </source>
</evidence>
<dbReference type="InterPro" id="IPR001128">
    <property type="entry name" value="Cyt_P450"/>
</dbReference>
<dbReference type="Gene3D" id="1.10.630.10">
    <property type="entry name" value="Cytochrome P450"/>
    <property type="match status" value="1"/>
</dbReference>
<comment type="cofactor">
    <cofactor evidence="7">
        <name>heme</name>
        <dbReference type="ChEBI" id="CHEBI:30413"/>
    </cofactor>
</comment>
<keyword evidence="3 7" id="KW-0479">Metal-binding</keyword>
<organism evidence="9 10">
    <name type="scientific">Peredibacter starrii</name>
    <dbReference type="NCBI Taxonomy" id="28202"/>
    <lineage>
        <taxon>Bacteria</taxon>
        <taxon>Pseudomonadati</taxon>
        <taxon>Bdellovibrionota</taxon>
        <taxon>Bacteriovoracia</taxon>
        <taxon>Bacteriovoracales</taxon>
        <taxon>Bacteriovoracaceae</taxon>
        <taxon>Peredibacter</taxon>
    </lineage>
</organism>
<keyword evidence="10" id="KW-1185">Reference proteome</keyword>
<dbReference type="PANTHER" id="PTHR24291">
    <property type="entry name" value="CYTOCHROME P450 FAMILY 4"/>
    <property type="match status" value="1"/>
</dbReference>
<dbReference type="GO" id="GO:0005506">
    <property type="term" value="F:iron ion binding"/>
    <property type="evidence" value="ECO:0007669"/>
    <property type="project" value="InterPro"/>
</dbReference>
<dbReference type="InterPro" id="IPR002401">
    <property type="entry name" value="Cyt_P450_E_grp-I"/>
</dbReference>
<accession>A0AAX4HKU0</accession>
<keyword evidence="5 7" id="KW-0408">Iron</keyword>